<feature type="compositionally biased region" description="Basic residues" evidence="1">
    <location>
        <begin position="118"/>
        <end position="127"/>
    </location>
</feature>
<evidence type="ECO:0000313" key="2">
    <source>
        <dbReference type="EMBL" id="GER29766.1"/>
    </source>
</evidence>
<proteinExistence type="predicted"/>
<keyword evidence="3" id="KW-1185">Reference proteome</keyword>
<comment type="caution">
    <text evidence="2">The sequence shown here is derived from an EMBL/GenBank/DDBJ whole genome shotgun (WGS) entry which is preliminary data.</text>
</comment>
<dbReference type="AlphaFoldDB" id="A0A5A7PB42"/>
<name>A0A5A7PB42_STRAF</name>
<sequence length="127" mass="14216">MIPFHSNTPRAQKLTTLTSFCKISTIFVNLTHKGLKSHQLPFTYLTSLLKESNSSTQPPLEVQAVPREGDMAMQIEKGYAPPALTIKPVQGKTWKRAASKVCRLARESETTQVIPSPKHNKRTKEES</sequence>
<reference evidence="3" key="1">
    <citation type="journal article" date="2019" name="Curr. Biol.">
        <title>Genome Sequence of Striga asiatica Provides Insight into the Evolution of Plant Parasitism.</title>
        <authorList>
            <person name="Yoshida S."/>
            <person name="Kim S."/>
            <person name="Wafula E.K."/>
            <person name="Tanskanen J."/>
            <person name="Kim Y.M."/>
            <person name="Honaas L."/>
            <person name="Yang Z."/>
            <person name="Spallek T."/>
            <person name="Conn C.E."/>
            <person name="Ichihashi Y."/>
            <person name="Cheong K."/>
            <person name="Cui S."/>
            <person name="Der J.P."/>
            <person name="Gundlach H."/>
            <person name="Jiao Y."/>
            <person name="Hori C."/>
            <person name="Ishida J.K."/>
            <person name="Kasahara H."/>
            <person name="Kiba T."/>
            <person name="Kim M.S."/>
            <person name="Koo N."/>
            <person name="Laohavisit A."/>
            <person name="Lee Y.H."/>
            <person name="Lumba S."/>
            <person name="McCourt P."/>
            <person name="Mortimer J.C."/>
            <person name="Mutuku J.M."/>
            <person name="Nomura T."/>
            <person name="Sasaki-Sekimoto Y."/>
            <person name="Seto Y."/>
            <person name="Wang Y."/>
            <person name="Wakatake T."/>
            <person name="Sakakibara H."/>
            <person name="Demura T."/>
            <person name="Yamaguchi S."/>
            <person name="Yoneyama K."/>
            <person name="Manabe R.I."/>
            <person name="Nelson D.C."/>
            <person name="Schulman A.H."/>
            <person name="Timko M.P."/>
            <person name="dePamphilis C.W."/>
            <person name="Choi D."/>
            <person name="Shirasu K."/>
        </authorList>
    </citation>
    <scope>NUCLEOTIDE SEQUENCE [LARGE SCALE GENOMIC DNA]</scope>
    <source>
        <strain evidence="3">cv. UVA1</strain>
    </source>
</reference>
<feature type="region of interest" description="Disordered" evidence="1">
    <location>
        <begin position="106"/>
        <end position="127"/>
    </location>
</feature>
<evidence type="ECO:0000256" key="1">
    <source>
        <dbReference type="SAM" id="MobiDB-lite"/>
    </source>
</evidence>
<dbReference type="Proteomes" id="UP000325081">
    <property type="component" value="Unassembled WGS sequence"/>
</dbReference>
<dbReference type="EMBL" id="BKCP01004225">
    <property type="protein sequence ID" value="GER29766.1"/>
    <property type="molecule type" value="Genomic_DNA"/>
</dbReference>
<evidence type="ECO:0000313" key="3">
    <source>
        <dbReference type="Proteomes" id="UP000325081"/>
    </source>
</evidence>
<protein>
    <submittedName>
        <fullName evidence="2">Protein FdhE homolog</fullName>
    </submittedName>
</protein>
<accession>A0A5A7PB42</accession>
<gene>
    <name evidence="2" type="ORF">STAS_05662</name>
</gene>
<organism evidence="2 3">
    <name type="scientific">Striga asiatica</name>
    <name type="common">Asiatic witchweed</name>
    <name type="synonym">Buchnera asiatica</name>
    <dbReference type="NCBI Taxonomy" id="4170"/>
    <lineage>
        <taxon>Eukaryota</taxon>
        <taxon>Viridiplantae</taxon>
        <taxon>Streptophyta</taxon>
        <taxon>Embryophyta</taxon>
        <taxon>Tracheophyta</taxon>
        <taxon>Spermatophyta</taxon>
        <taxon>Magnoliopsida</taxon>
        <taxon>eudicotyledons</taxon>
        <taxon>Gunneridae</taxon>
        <taxon>Pentapetalae</taxon>
        <taxon>asterids</taxon>
        <taxon>lamiids</taxon>
        <taxon>Lamiales</taxon>
        <taxon>Orobanchaceae</taxon>
        <taxon>Buchnereae</taxon>
        <taxon>Striga</taxon>
    </lineage>
</organism>